<gene>
    <name evidence="1" type="ordered locus">CLJ_0263</name>
</gene>
<organism evidence="1 2">
    <name type="scientific">Clostridium botulinum (strain 657 / Type Ba4)</name>
    <dbReference type="NCBI Taxonomy" id="515621"/>
    <lineage>
        <taxon>Bacteria</taxon>
        <taxon>Bacillati</taxon>
        <taxon>Bacillota</taxon>
        <taxon>Clostridia</taxon>
        <taxon>Eubacteriales</taxon>
        <taxon>Clostridiaceae</taxon>
        <taxon>Clostridium</taxon>
    </lineage>
</organism>
<geneLocation type="plasmid" evidence="1 2">
    <name>pCLJ</name>
</geneLocation>
<proteinExistence type="predicted"/>
<dbReference type="Proteomes" id="UP000002333">
    <property type="component" value="Plasmid pCLJ"/>
</dbReference>
<keyword evidence="1" id="KW-0614">Plasmid</keyword>
<accession>A0A3F2ZPS3</accession>
<evidence type="ECO:0000313" key="1">
    <source>
        <dbReference type="EMBL" id="ACQ51194.1"/>
    </source>
</evidence>
<dbReference type="EMBL" id="CP001081">
    <property type="protein sequence ID" value="ACQ51194.1"/>
    <property type="molecule type" value="Genomic_DNA"/>
</dbReference>
<dbReference type="AlphaFoldDB" id="A0A3F2ZPS3"/>
<evidence type="ECO:0000313" key="2">
    <source>
        <dbReference type="Proteomes" id="UP000002333"/>
    </source>
</evidence>
<dbReference type="KEGG" id="cbi:CLJ_0263"/>
<protein>
    <submittedName>
        <fullName evidence="1">Uncharacterized protein</fullName>
    </submittedName>
</protein>
<reference evidence="1 2" key="1">
    <citation type="journal article" date="2007" name="PLoS ONE">
        <title>Analysis of the neurotoxin complex genes in Clostridium botulinum A1-A4 and B1 strains: BoNT/A3, /Ba4 and /B1 clusters are located within plasmids.</title>
        <authorList>
            <person name="Smith T.J."/>
            <person name="Hill K.K."/>
            <person name="Foley B.T."/>
            <person name="Detter J.C."/>
            <person name="Munk A.C."/>
            <person name="Bruce D.C."/>
            <person name="Doggett N.A."/>
            <person name="Smith L.A."/>
            <person name="Marks J.D."/>
            <person name="Xie G."/>
            <person name="Brettin T.S."/>
        </authorList>
    </citation>
    <scope>NUCLEOTIDE SEQUENCE [LARGE SCALE GENOMIC DNA]</scope>
    <source>
        <strain evidence="2">657 / Type Ba4</strain>
    </source>
</reference>
<reference evidence="2" key="2">
    <citation type="submission" date="2008-05" db="EMBL/GenBank/DDBJ databases">
        <title>Genome sequence of Clostridium botulinum Ba4 strain 657 plasmid pCLJ.</title>
        <authorList>
            <person name="Shrivastava S."/>
            <person name="Brown J.L."/>
            <person name="Bruce D."/>
            <person name="Detter C."/>
            <person name="Munk C."/>
            <person name="Smith L.A."/>
            <person name="Smith T.J."/>
            <person name="Sutton G."/>
            <person name="Brettin T.S."/>
        </authorList>
    </citation>
    <scope>NUCLEOTIDE SEQUENCE [LARGE SCALE GENOMIC DNA]</scope>
    <source>
        <strain evidence="2">657 / Type Ba4</strain>
        <plasmid evidence="2">pCLJ</plasmid>
    </source>
</reference>
<name>A0A3F2ZPS3_CLOB6</name>
<sequence>MNLLIASFIILLIITNCITCEFFHRIGFRHGEEFAEQRTKIKQNIDKMNSKFK</sequence>